<proteinExistence type="inferred from homology"/>
<dbReference type="OMA" id="CSRVYVW"/>
<comment type="similarity">
    <text evidence="1">Belongs to the protease inhibitor I13 (potato type I serine protease inhibitor) family.</text>
</comment>
<dbReference type="InterPro" id="IPR000864">
    <property type="entry name" value="Prot_inh_pot1"/>
</dbReference>
<dbReference type="PANTHER" id="PTHR33091">
    <property type="entry name" value="PROTEIN, PUTATIVE, EXPRESSED-RELATED"/>
    <property type="match status" value="1"/>
</dbReference>
<evidence type="ECO:0000313" key="5">
    <source>
        <dbReference type="Proteomes" id="UP000195402"/>
    </source>
</evidence>
<dbReference type="FunCoup" id="A0A200Q4H8">
    <property type="interactions" value="3"/>
</dbReference>
<sequence>MATICKGKDSWPELVGVDGQIAAATIESQNSNVDAIIVLEGSSVPEDFRCTRVWVWVNKGEKVIQTPRIG</sequence>
<dbReference type="Pfam" id="PF00280">
    <property type="entry name" value="potato_inhibit"/>
    <property type="match status" value="1"/>
</dbReference>
<dbReference type="GO" id="GO:0004867">
    <property type="term" value="F:serine-type endopeptidase inhibitor activity"/>
    <property type="evidence" value="ECO:0007669"/>
    <property type="project" value="UniProtKB-KW"/>
</dbReference>
<reference evidence="4 5" key="1">
    <citation type="journal article" date="2017" name="Mol. Plant">
        <title>The Genome of Medicinal Plant Macleaya cordata Provides New Insights into Benzylisoquinoline Alkaloids Metabolism.</title>
        <authorList>
            <person name="Liu X."/>
            <person name="Liu Y."/>
            <person name="Huang P."/>
            <person name="Ma Y."/>
            <person name="Qing Z."/>
            <person name="Tang Q."/>
            <person name="Cao H."/>
            <person name="Cheng P."/>
            <person name="Zheng Y."/>
            <person name="Yuan Z."/>
            <person name="Zhou Y."/>
            <person name="Liu J."/>
            <person name="Tang Z."/>
            <person name="Zhuo Y."/>
            <person name="Zhang Y."/>
            <person name="Yu L."/>
            <person name="Huang J."/>
            <person name="Yang P."/>
            <person name="Peng Q."/>
            <person name="Zhang J."/>
            <person name="Jiang W."/>
            <person name="Zhang Z."/>
            <person name="Lin K."/>
            <person name="Ro D.K."/>
            <person name="Chen X."/>
            <person name="Xiong X."/>
            <person name="Shang Y."/>
            <person name="Huang S."/>
            <person name="Zeng J."/>
        </authorList>
    </citation>
    <scope>NUCLEOTIDE SEQUENCE [LARGE SCALE GENOMIC DNA]</scope>
    <source>
        <strain evidence="5">cv. BLH2017</strain>
        <tissue evidence="4">Root</tissue>
    </source>
</reference>
<dbReference type="OrthoDB" id="10013825at2759"/>
<dbReference type="InterPro" id="IPR036354">
    <property type="entry name" value="Prot_inh_pot1_sf"/>
</dbReference>
<keyword evidence="2" id="KW-0646">Protease inhibitor</keyword>
<organism evidence="4 5">
    <name type="scientific">Macleaya cordata</name>
    <name type="common">Five-seeded plume-poppy</name>
    <name type="synonym">Bocconia cordata</name>
    <dbReference type="NCBI Taxonomy" id="56857"/>
    <lineage>
        <taxon>Eukaryota</taxon>
        <taxon>Viridiplantae</taxon>
        <taxon>Streptophyta</taxon>
        <taxon>Embryophyta</taxon>
        <taxon>Tracheophyta</taxon>
        <taxon>Spermatophyta</taxon>
        <taxon>Magnoliopsida</taxon>
        <taxon>Ranunculales</taxon>
        <taxon>Papaveraceae</taxon>
        <taxon>Papaveroideae</taxon>
        <taxon>Macleaya</taxon>
    </lineage>
</organism>
<dbReference type="AlphaFoldDB" id="A0A200Q4H8"/>
<dbReference type="PRINTS" id="PR00292">
    <property type="entry name" value="POTATOINHBTR"/>
</dbReference>
<gene>
    <name evidence="4" type="ORF">BVC80_441g39</name>
</gene>
<dbReference type="Proteomes" id="UP000195402">
    <property type="component" value="Unassembled WGS sequence"/>
</dbReference>
<evidence type="ECO:0000313" key="4">
    <source>
        <dbReference type="EMBL" id="OVA05297.1"/>
    </source>
</evidence>
<dbReference type="PROSITE" id="PS00285">
    <property type="entry name" value="POTATO_INHIBITOR"/>
    <property type="match status" value="1"/>
</dbReference>
<evidence type="ECO:0000256" key="1">
    <source>
        <dbReference type="ARBA" id="ARBA00008210"/>
    </source>
</evidence>
<accession>A0A200Q4H8</accession>
<comment type="caution">
    <text evidence="4">The sequence shown here is derived from an EMBL/GenBank/DDBJ whole genome shotgun (WGS) entry which is preliminary data.</text>
</comment>
<dbReference type="EMBL" id="MVGT01003118">
    <property type="protein sequence ID" value="OVA05297.1"/>
    <property type="molecule type" value="Genomic_DNA"/>
</dbReference>
<keyword evidence="5" id="KW-1185">Reference proteome</keyword>
<dbReference type="PANTHER" id="PTHR33091:SF94">
    <property type="entry name" value="PROTEASE INHIBITOR PROTEIN"/>
    <property type="match status" value="1"/>
</dbReference>
<keyword evidence="3" id="KW-0722">Serine protease inhibitor</keyword>
<protein>
    <submittedName>
        <fullName evidence="4">Proteinase inhibitor I13</fullName>
    </submittedName>
</protein>
<dbReference type="Gene3D" id="3.30.10.10">
    <property type="entry name" value="Trypsin Inhibitor V, subunit A"/>
    <property type="match status" value="1"/>
</dbReference>
<dbReference type="GO" id="GO:0009611">
    <property type="term" value="P:response to wounding"/>
    <property type="evidence" value="ECO:0007669"/>
    <property type="project" value="InterPro"/>
</dbReference>
<name>A0A200Q4H8_MACCD</name>
<evidence type="ECO:0000256" key="2">
    <source>
        <dbReference type="ARBA" id="ARBA00022690"/>
    </source>
</evidence>
<dbReference type="InParanoid" id="A0A200Q4H8"/>
<evidence type="ECO:0000256" key="3">
    <source>
        <dbReference type="ARBA" id="ARBA00022900"/>
    </source>
</evidence>
<dbReference type="SUPFAM" id="SSF54654">
    <property type="entry name" value="CI-2 family of serine protease inhibitors"/>
    <property type="match status" value="1"/>
</dbReference>